<proteinExistence type="predicted"/>
<dbReference type="AlphaFoldDB" id="A0A1S2P7G1"/>
<organism evidence="2 3">
    <name type="scientific">Streptomyces monashensis</name>
    <dbReference type="NCBI Taxonomy" id="1678012"/>
    <lineage>
        <taxon>Bacteria</taxon>
        <taxon>Bacillati</taxon>
        <taxon>Actinomycetota</taxon>
        <taxon>Actinomycetes</taxon>
        <taxon>Kitasatosporales</taxon>
        <taxon>Streptomycetaceae</taxon>
        <taxon>Streptomyces</taxon>
    </lineage>
</organism>
<feature type="region of interest" description="Disordered" evidence="1">
    <location>
        <begin position="80"/>
        <end position="102"/>
    </location>
</feature>
<accession>A0A1S2P7G1</accession>
<name>A0A1S2P7G1_9ACTN</name>
<dbReference type="EMBL" id="MLYO01000096">
    <property type="protein sequence ID" value="OIJ89385.1"/>
    <property type="molecule type" value="Genomic_DNA"/>
</dbReference>
<comment type="caution">
    <text evidence="2">The sequence shown here is derived from an EMBL/GenBank/DDBJ whole genome shotgun (WGS) entry which is preliminary data.</text>
</comment>
<evidence type="ECO:0000256" key="1">
    <source>
        <dbReference type="SAM" id="MobiDB-lite"/>
    </source>
</evidence>
<gene>
    <name evidence="2" type="ORF">BIV23_41580</name>
</gene>
<evidence type="ECO:0000313" key="3">
    <source>
        <dbReference type="Proteomes" id="UP000179642"/>
    </source>
</evidence>
<sequence>MIVPCDYPRTACEADRWGGGIFGPRVAFAAKSYVVREPISPASAAEMATALEQLHQFTDRTHADRRLTWLRDVHATMQPHLGTGGYTNGMDPELTVGGGLPR</sequence>
<reference evidence="2 3" key="1">
    <citation type="submission" date="2016-10" db="EMBL/GenBank/DDBJ databases">
        <title>Genome sequence of Streptomyces sp. MUSC 1.</title>
        <authorList>
            <person name="Lee L.-H."/>
            <person name="Ser H.-L."/>
            <person name="Law J.W.-F."/>
        </authorList>
    </citation>
    <scope>NUCLEOTIDE SEQUENCE [LARGE SCALE GENOMIC DNA]</scope>
    <source>
        <strain evidence="2 3">MUSC 1</strain>
    </source>
</reference>
<dbReference type="Proteomes" id="UP000179642">
    <property type="component" value="Unassembled WGS sequence"/>
</dbReference>
<evidence type="ECO:0000313" key="2">
    <source>
        <dbReference type="EMBL" id="OIJ89385.1"/>
    </source>
</evidence>
<keyword evidence="3" id="KW-1185">Reference proteome</keyword>
<protein>
    <submittedName>
        <fullName evidence="2">Uncharacterized protein</fullName>
    </submittedName>
</protein>